<dbReference type="Proteomes" id="UP001229955">
    <property type="component" value="Chromosome"/>
</dbReference>
<evidence type="ECO:0000313" key="4">
    <source>
        <dbReference type="Proteomes" id="UP001229955"/>
    </source>
</evidence>
<dbReference type="RefSeq" id="WP_367887566.1">
    <property type="nucleotide sequence ID" value="NZ_CP130612.1"/>
</dbReference>
<evidence type="ECO:0000313" key="3">
    <source>
        <dbReference type="EMBL" id="WKW14791.1"/>
    </source>
</evidence>
<organism evidence="2">
    <name type="scientific">Pseudogemmatithrix spongiicola</name>
    <dbReference type="NCBI Taxonomy" id="3062599"/>
    <lineage>
        <taxon>Bacteria</taxon>
        <taxon>Pseudomonadati</taxon>
        <taxon>Gemmatimonadota</taxon>
        <taxon>Gemmatimonadia</taxon>
        <taxon>Gemmatimonadales</taxon>
        <taxon>Gemmatimonadaceae</taxon>
        <taxon>Pseudogemmatithrix</taxon>
    </lineage>
</organism>
<feature type="chain" id="PRO_5041241657" description="Outer membrane protein beta-barrel domain-containing protein" evidence="1">
    <location>
        <begin position="26"/>
        <end position="204"/>
    </location>
</feature>
<keyword evidence="4" id="KW-1185">Reference proteome</keyword>
<protein>
    <recommendedName>
        <fullName evidence="5">Outer membrane protein beta-barrel domain-containing protein</fullName>
    </recommendedName>
</protein>
<dbReference type="EMBL" id="CP130613">
    <property type="protein sequence ID" value="WKW14791.1"/>
    <property type="molecule type" value="Genomic_DNA"/>
</dbReference>
<feature type="signal peptide" evidence="1">
    <location>
        <begin position="1"/>
        <end position="25"/>
    </location>
</feature>
<dbReference type="AlphaFoldDB" id="A0AA49JTT3"/>
<proteinExistence type="predicted"/>
<evidence type="ECO:0008006" key="5">
    <source>
        <dbReference type="Google" id="ProtNLM"/>
    </source>
</evidence>
<keyword evidence="1" id="KW-0732">Signal</keyword>
<dbReference type="EMBL" id="CP130612">
    <property type="protein sequence ID" value="WKW11881.1"/>
    <property type="molecule type" value="Genomic_DNA"/>
</dbReference>
<name>A0AA49JTT3_9BACT</name>
<accession>A0AA49JZB7</accession>
<evidence type="ECO:0000256" key="1">
    <source>
        <dbReference type="SAM" id="SignalP"/>
    </source>
</evidence>
<gene>
    <name evidence="2" type="ORF">Strain138_001149</name>
    <name evidence="3" type="ORF">Strain318_001149</name>
</gene>
<accession>A0AA49JTT3</accession>
<reference evidence="2" key="1">
    <citation type="submission" date="2023-07" db="EMBL/GenBank/DDBJ databases">
        <authorList>
            <person name="Haufschild T."/>
            <person name="Kallscheuer N."/>
            <person name="Hammer J."/>
            <person name="Kohn T."/>
            <person name="Kabuu M."/>
            <person name="Jogler M."/>
            <person name="Wohfarth N."/>
            <person name="Heuer A."/>
            <person name="Rohde M."/>
            <person name="van Teeseling M.C.F."/>
            <person name="Jogler C."/>
        </authorList>
    </citation>
    <scope>NUCLEOTIDE SEQUENCE</scope>
    <source>
        <strain evidence="2">Strain 138</strain>
        <strain evidence="3">Strain 318</strain>
    </source>
</reference>
<sequence length="204" mass="21309">MRFSAVRQSLATLAIAAALPLAAQAQQDEYLLGGGPRDFGGFGGPLYRVTGVAGETMSLGGGGGAFLVNRRFAIGGMGVGGTTNVDAIIGGLPVRGEMDFGYGGLTLEVITRPSKLVHATYGVMLGGGGVSVWPDDRRPRNVSDETETFGVAEPQIGLEMNVIRWMRIGVTGGYRFVFGAEDARLVNDNLSGASGSLVFRFGKF</sequence>
<dbReference type="KEGG" id="pspc:Strain318_001149"/>
<evidence type="ECO:0000313" key="2">
    <source>
        <dbReference type="EMBL" id="WKW11881.1"/>
    </source>
</evidence>